<dbReference type="InterPro" id="IPR052518">
    <property type="entry name" value="CHR_Transporter"/>
</dbReference>
<evidence type="ECO:0000256" key="3">
    <source>
        <dbReference type="ARBA" id="ARBA00022475"/>
    </source>
</evidence>
<evidence type="ECO:0000256" key="6">
    <source>
        <dbReference type="ARBA" id="ARBA00023136"/>
    </source>
</evidence>
<evidence type="ECO:0000256" key="4">
    <source>
        <dbReference type="ARBA" id="ARBA00022692"/>
    </source>
</evidence>
<dbReference type="GO" id="GO:0015109">
    <property type="term" value="F:chromate transmembrane transporter activity"/>
    <property type="evidence" value="ECO:0007669"/>
    <property type="project" value="InterPro"/>
</dbReference>
<sequence>MFVHKNWILFKVYLLAGTFTFSGGMAMLPVIERELVGKYHLIERDQLYEYATLSQTFPGVIALNNACFVGKKIGGTVGIIAASLGAILPAFVLMLAATIAYQMIPQEGVVLSIMAAIRAASAAFLFSAAYSLARFNLKDAPTIILAAACFLLTVLNLANAPTLIVIAGIVGIILSRVKQVRRV</sequence>
<gene>
    <name evidence="7" type="ORF">D1010_15760</name>
</gene>
<keyword evidence="4" id="KW-0812">Transmembrane</keyword>
<protein>
    <submittedName>
        <fullName evidence="7">Uncharacterized protein</fullName>
    </submittedName>
</protein>
<evidence type="ECO:0000256" key="2">
    <source>
        <dbReference type="ARBA" id="ARBA00005262"/>
    </source>
</evidence>
<keyword evidence="5" id="KW-1133">Transmembrane helix</keyword>
<evidence type="ECO:0000313" key="7">
    <source>
        <dbReference type="EMBL" id="QFR24712.1"/>
    </source>
</evidence>
<name>A0A5P2TVG9_9LACO</name>
<dbReference type="GO" id="GO:0005886">
    <property type="term" value="C:plasma membrane"/>
    <property type="evidence" value="ECO:0007669"/>
    <property type="project" value="UniProtKB-SubCell"/>
</dbReference>
<dbReference type="AlphaFoldDB" id="A0A5P2TVG9"/>
<evidence type="ECO:0000256" key="1">
    <source>
        <dbReference type="ARBA" id="ARBA00004651"/>
    </source>
</evidence>
<organism evidence="7 8">
    <name type="scientific">Schleiferilactobacillus harbinensis</name>
    <dbReference type="NCBI Taxonomy" id="304207"/>
    <lineage>
        <taxon>Bacteria</taxon>
        <taxon>Bacillati</taxon>
        <taxon>Bacillota</taxon>
        <taxon>Bacilli</taxon>
        <taxon>Lactobacillales</taxon>
        <taxon>Lactobacillaceae</taxon>
        <taxon>Schleiferilactobacillus</taxon>
    </lineage>
</organism>
<keyword evidence="3" id="KW-1003">Cell membrane</keyword>
<dbReference type="Pfam" id="PF02417">
    <property type="entry name" value="Chromate_transp"/>
    <property type="match status" value="1"/>
</dbReference>
<accession>A0A5P2TVG9</accession>
<dbReference type="PANTHER" id="PTHR43663:SF1">
    <property type="entry name" value="CHROMATE TRANSPORTER"/>
    <property type="match status" value="1"/>
</dbReference>
<reference evidence="7 8" key="1">
    <citation type="submission" date="2019-10" db="EMBL/GenBank/DDBJ databases">
        <title>The completed genome of Lactobacillus harbinensis M1.</title>
        <authorList>
            <person name="Zheng Y."/>
        </authorList>
    </citation>
    <scope>NUCLEOTIDE SEQUENCE [LARGE SCALE GENOMIC DNA]</scope>
    <source>
        <strain evidence="7 8">M1</strain>
    </source>
</reference>
<dbReference type="KEGG" id="lhb:D1010_15760"/>
<proteinExistence type="inferred from homology"/>
<dbReference type="InterPro" id="IPR003370">
    <property type="entry name" value="Chromate_transpt"/>
</dbReference>
<evidence type="ECO:0000256" key="5">
    <source>
        <dbReference type="ARBA" id="ARBA00022989"/>
    </source>
</evidence>
<dbReference type="EMBL" id="CP045143">
    <property type="protein sequence ID" value="QFR24712.1"/>
    <property type="molecule type" value="Genomic_DNA"/>
</dbReference>
<dbReference type="Proteomes" id="UP000326779">
    <property type="component" value="Chromosome"/>
</dbReference>
<keyword evidence="6" id="KW-0472">Membrane</keyword>
<dbReference type="PANTHER" id="PTHR43663">
    <property type="entry name" value="CHROMATE TRANSPORT PROTEIN-RELATED"/>
    <property type="match status" value="1"/>
</dbReference>
<comment type="similarity">
    <text evidence="2">Belongs to the chromate ion transporter (CHR) (TC 2.A.51) family.</text>
</comment>
<comment type="subcellular location">
    <subcellularLocation>
        <location evidence="1">Cell membrane</location>
        <topology evidence="1">Multi-pass membrane protein</topology>
    </subcellularLocation>
</comment>
<evidence type="ECO:0000313" key="8">
    <source>
        <dbReference type="Proteomes" id="UP000326779"/>
    </source>
</evidence>